<keyword evidence="11" id="KW-1185">Reference proteome</keyword>
<feature type="transmembrane region" description="Helical" evidence="9">
    <location>
        <begin position="66"/>
        <end position="90"/>
    </location>
</feature>
<dbReference type="InterPro" id="IPR033580">
    <property type="entry name" value="Nurim-like"/>
</dbReference>
<dbReference type="CTD" id="11270"/>
<evidence type="ECO:0000256" key="9">
    <source>
        <dbReference type="SAM" id="Phobius"/>
    </source>
</evidence>
<evidence type="ECO:0000256" key="2">
    <source>
        <dbReference type="ARBA" id="ARBA00010631"/>
    </source>
</evidence>
<keyword evidence="5 9" id="KW-1133">Transmembrane helix</keyword>
<evidence type="ECO:0000313" key="11">
    <source>
        <dbReference type="Proteomes" id="UP001501920"/>
    </source>
</evidence>
<comment type="subcellular location">
    <subcellularLocation>
        <location evidence="1">Nucleus inner membrane</location>
        <topology evidence="1">Multi-pass membrane protein</topology>
    </subcellularLocation>
</comment>
<reference evidence="10 11" key="1">
    <citation type="submission" date="2020-10" db="EMBL/GenBank/DDBJ databases">
        <title>Pygocentrus nattereri (red-bellied piranha) genome, fPygNat1, primary haplotype.</title>
        <authorList>
            <person name="Myers G."/>
            <person name="Meyer A."/>
            <person name="Karagic N."/>
            <person name="Pippel M."/>
            <person name="Winkler S."/>
            <person name="Tracey A."/>
            <person name="Wood J."/>
            <person name="Formenti G."/>
            <person name="Howe K."/>
            <person name="Fedrigo O."/>
            <person name="Jarvis E.D."/>
        </authorList>
    </citation>
    <scope>NUCLEOTIDE SEQUENCE [LARGE SCALE GENOMIC DNA]</scope>
</reference>
<dbReference type="GeneTree" id="ENSGT00390000008146"/>
<evidence type="ECO:0000256" key="8">
    <source>
        <dbReference type="ARBA" id="ARBA00032957"/>
    </source>
</evidence>
<keyword evidence="4 9" id="KW-0812">Transmembrane</keyword>
<dbReference type="GO" id="GO:0005637">
    <property type="term" value="C:nuclear inner membrane"/>
    <property type="evidence" value="ECO:0007669"/>
    <property type="project" value="UniProtKB-SubCell"/>
</dbReference>
<reference evidence="10" key="2">
    <citation type="submission" date="2025-08" db="UniProtKB">
        <authorList>
            <consortium name="Ensembl"/>
        </authorList>
    </citation>
    <scope>IDENTIFICATION</scope>
</reference>
<evidence type="ECO:0000256" key="7">
    <source>
        <dbReference type="ARBA" id="ARBA00031700"/>
    </source>
</evidence>
<keyword evidence="6 9" id="KW-0472">Membrane</keyword>
<dbReference type="RefSeq" id="XP_017539356.1">
    <property type="nucleotide sequence ID" value="XM_017683867.2"/>
</dbReference>
<proteinExistence type="inferred from homology"/>
<dbReference type="Proteomes" id="UP001501920">
    <property type="component" value="Chromosome 11"/>
</dbReference>
<name>A0A3B4DAV3_PYGNA</name>
<dbReference type="Ensembl" id="ENSPNAT00000032819.2">
    <property type="protein sequence ID" value="ENSPNAP00000021472.2"/>
    <property type="gene ID" value="ENSPNAG00000028565.2"/>
</dbReference>
<comment type="similarity">
    <text evidence="2">Belongs to the nurim family.</text>
</comment>
<feature type="transmembrane region" description="Helical" evidence="9">
    <location>
        <begin position="102"/>
        <end position="123"/>
    </location>
</feature>
<protein>
    <recommendedName>
        <fullName evidence="3">Nurim</fullName>
    </recommendedName>
    <alternativeName>
        <fullName evidence="8">Nuclear envelope membrane protein</fullName>
    </alternativeName>
    <alternativeName>
        <fullName evidence="7">Nuclear rim protein</fullName>
    </alternativeName>
</protein>
<accession>A0A3B4DAV3</accession>
<dbReference type="AlphaFoldDB" id="A0A3B4DAV3"/>
<evidence type="ECO:0000256" key="1">
    <source>
        <dbReference type="ARBA" id="ARBA00004473"/>
    </source>
</evidence>
<organism evidence="10 11">
    <name type="scientific">Pygocentrus nattereri</name>
    <name type="common">Red-bellied piranha</name>
    <dbReference type="NCBI Taxonomy" id="42514"/>
    <lineage>
        <taxon>Eukaryota</taxon>
        <taxon>Metazoa</taxon>
        <taxon>Chordata</taxon>
        <taxon>Craniata</taxon>
        <taxon>Vertebrata</taxon>
        <taxon>Euteleostomi</taxon>
        <taxon>Actinopterygii</taxon>
        <taxon>Neopterygii</taxon>
        <taxon>Teleostei</taxon>
        <taxon>Ostariophysi</taxon>
        <taxon>Characiformes</taxon>
        <taxon>Characoidei</taxon>
        <taxon>Pygocentrus</taxon>
    </lineage>
</organism>
<evidence type="ECO:0000256" key="5">
    <source>
        <dbReference type="ARBA" id="ARBA00022989"/>
    </source>
</evidence>
<dbReference type="OMA" id="WSIWFPL"/>
<dbReference type="PANTHER" id="PTHR31040">
    <property type="entry name" value="NURIM"/>
    <property type="match status" value="1"/>
</dbReference>
<feature type="transmembrane region" description="Helical" evidence="9">
    <location>
        <begin position="143"/>
        <end position="166"/>
    </location>
</feature>
<dbReference type="GeneID" id="108412019"/>
<evidence type="ECO:0000256" key="6">
    <source>
        <dbReference type="ARBA" id="ARBA00023136"/>
    </source>
</evidence>
<evidence type="ECO:0000256" key="3">
    <source>
        <dbReference type="ARBA" id="ARBA00013379"/>
    </source>
</evidence>
<dbReference type="STRING" id="42514.ENSPNAP00000021472"/>
<dbReference type="PANTHER" id="PTHR31040:SF1">
    <property type="entry name" value="NURIM"/>
    <property type="match status" value="1"/>
</dbReference>
<sequence>MTMEWTAVRPALLCAAALINFVFVFGTGADFVRFVSFRAIYHNITGGAPLCRDAVPWSIALRDSEVLRALGVDLALLALFSVQHSLLAWAPVKKACQSALGVLNRAMYCSTTALALQVLMRWWQPVTSAPCLWSVRSAPWDIWFPLICFVVHFLCWATICSILLIFDYPELLGLKQVYYECLGLGDPLLLKSPRAQRLYAHLRHPVCVELLLVLWLLPTLPLDRCVLAAYLSLYLALAHSLDAQDCAYLSAQLHSKLQLFSAPQGGAAHINSNNNEQKQD</sequence>
<gene>
    <name evidence="10" type="primary">NRM</name>
</gene>
<reference evidence="10" key="3">
    <citation type="submission" date="2025-09" db="UniProtKB">
        <authorList>
            <consortium name="Ensembl"/>
        </authorList>
    </citation>
    <scope>IDENTIFICATION</scope>
</reference>
<evidence type="ECO:0000256" key="4">
    <source>
        <dbReference type="ARBA" id="ARBA00022692"/>
    </source>
</evidence>
<evidence type="ECO:0000313" key="10">
    <source>
        <dbReference type="Ensembl" id="ENSPNAP00000021472.2"/>
    </source>
</evidence>
<feature type="transmembrane region" description="Helical" evidence="9">
    <location>
        <begin position="12"/>
        <end position="32"/>
    </location>
</feature>